<dbReference type="Pfam" id="PF01556">
    <property type="entry name" value="DnaJ_C"/>
    <property type="match status" value="1"/>
</dbReference>
<sequence length="409" mass="44560">MVKETKLYDVLGVSVTATESEIKKAYRVNALKYHPDKNQHSPDATEKFKEISTAYEVLSSPEKREIYDTYGEAGLSGEGMGASGAEDLFSQFFGGMGGMGGMFGGGGRPTGPTRSRDIVHPLRVSLEDLYRGKVSKMALSKTVLCSSCKGLGGKEGAVKKCASCGGVGVRVVTRQIGPMIQRYQTACTDCNGEGEIINEKDRCKTCRGKKVVTEKKVLEVHVDKGMVNGQKITFPEEGDQGPDIIPGDVVFVIEEKPHDRFVRKKDDLYFKAKIDLLTALAGGQIAVQHLDGEWLKIEIIPGEVIHPGQIKVVSGRGMPSYRHHNYGNLYVEFEIEFPPPHFATPEALSALDNILPPRIEPSIPEGVPVDEVVLADPDPAEMSRAQHPQATDADQDADMEGERVQCASQ</sequence>
<evidence type="ECO:0000256" key="2">
    <source>
        <dbReference type="ARBA" id="ARBA00022737"/>
    </source>
</evidence>
<keyword evidence="2" id="KW-0677">Repeat</keyword>
<dbReference type="GO" id="GO:0042026">
    <property type="term" value="P:protein refolding"/>
    <property type="evidence" value="ECO:0007669"/>
    <property type="project" value="EnsemblFungi"/>
</dbReference>
<dbReference type="GO" id="GO:0008270">
    <property type="term" value="F:zinc ion binding"/>
    <property type="evidence" value="ECO:0007669"/>
    <property type="project" value="UniProtKB-KW"/>
</dbReference>
<keyword evidence="4 6" id="KW-0862">Zinc</keyword>
<dbReference type="AlphaFoldDB" id="A0A1E4TEI6"/>
<dbReference type="GO" id="GO:0006626">
    <property type="term" value="P:protein targeting to mitochondrion"/>
    <property type="evidence" value="ECO:0007669"/>
    <property type="project" value="EnsemblFungi"/>
</dbReference>
<evidence type="ECO:0000256" key="1">
    <source>
        <dbReference type="ARBA" id="ARBA00022723"/>
    </source>
</evidence>
<keyword evidence="1 6" id="KW-0479">Metal-binding</keyword>
<dbReference type="Pfam" id="PF00226">
    <property type="entry name" value="DnaJ"/>
    <property type="match status" value="1"/>
</dbReference>
<protein>
    <submittedName>
        <fullName evidence="10">Uncharacterized protein</fullName>
    </submittedName>
</protein>
<dbReference type="PRINTS" id="PR00625">
    <property type="entry name" value="JDOMAIN"/>
</dbReference>
<dbReference type="SUPFAM" id="SSF57938">
    <property type="entry name" value="DnaJ/Hsp40 cysteine-rich domain"/>
    <property type="match status" value="1"/>
</dbReference>
<evidence type="ECO:0000256" key="4">
    <source>
        <dbReference type="ARBA" id="ARBA00022833"/>
    </source>
</evidence>
<dbReference type="Proteomes" id="UP000095023">
    <property type="component" value="Unassembled WGS sequence"/>
</dbReference>
<dbReference type="GO" id="GO:0051131">
    <property type="term" value="P:chaperone-mediated protein complex assembly"/>
    <property type="evidence" value="ECO:0007669"/>
    <property type="project" value="EnsemblFungi"/>
</dbReference>
<dbReference type="GO" id="GO:0140602">
    <property type="term" value="C:nucleolar peripheral inclusion body"/>
    <property type="evidence" value="ECO:0007669"/>
    <property type="project" value="EnsemblFungi"/>
</dbReference>
<dbReference type="InterPro" id="IPR002939">
    <property type="entry name" value="DnaJ_C"/>
</dbReference>
<dbReference type="GO" id="GO:0036503">
    <property type="term" value="P:ERAD pathway"/>
    <property type="evidence" value="ECO:0007669"/>
    <property type="project" value="EnsemblFungi"/>
</dbReference>
<dbReference type="CDD" id="cd10747">
    <property type="entry name" value="DnaJ_C"/>
    <property type="match status" value="1"/>
</dbReference>
<dbReference type="GO" id="GO:0001671">
    <property type="term" value="F:ATPase activator activity"/>
    <property type="evidence" value="ECO:0007669"/>
    <property type="project" value="EnsemblFungi"/>
</dbReference>
<dbReference type="InterPro" id="IPR008971">
    <property type="entry name" value="HSP40/DnaJ_pept-bd"/>
</dbReference>
<evidence type="ECO:0000256" key="3">
    <source>
        <dbReference type="ARBA" id="ARBA00022771"/>
    </source>
</evidence>
<accession>A0A1E4TEI6</accession>
<dbReference type="FunFam" id="2.10.230.10:FF:000001">
    <property type="entry name" value="DnaJ subfamily A member 2"/>
    <property type="match status" value="1"/>
</dbReference>
<dbReference type="GO" id="GO:0051082">
    <property type="term" value="F:unfolded protein binding"/>
    <property type="evidence" value="ECO:0007669"/>
    <property type="project" value="EnsemblFungi"/>
</dbReference>
<dbReference type="GO" id="GO:0009267">
    <property type="term" value="P:cellular response to starvation"/>
    <property type="evidence" value="ECO:0007669"/>
    <property type="project" value="EnsemblFungi"/>
</dbReference>
<evidence type="ECO:0000256" key="6">
    <source>
        <dbReference type="PROSITE-ProRule" id="PRU00546"/>
    </source>
</evidence>
<evidence type="ECO:0000313" key="11">
    <source>
        <dbReference type="Proteomes" id="UP000095023"/>
    </source>
</evidence>
<dbReference type="EMBL" id="KV453842">
    <property type="protein sequence ID" value="ODV90165.1"/>
    <property type="molecule type" value="Genomic_DNA"/>
</dbReference>
<dbReference type="InterPro" id="IPR036410">
    <property type="entry name" value="HSP_DnaJ_Cys-rich_dom_sf"/>
</dbReference>
<dbReference type="GO" id="GO:0035719">
    <property type="term" value="P:tRNA import into nucleus"/>
    <property type="evidence" value="ECO:0007669"/>
    <property type="project" value="EnsemblFungi"/>
</dbReference>
<reference evidence="11" key="1">
    <citation type="submission" date="2016-02" db="EMBL/GenBank/DDBJ databases">
        <title>Comparative genomics of biotechnologically important yeasts.</title>
        <authorList>
            <consortium name="DOE Joint Genome Institute"/>
            <person name="Riley R."/>
            <person name="Haridas S."/>
            <person name="Wolfe K.H."/>
            <person name="Lopes M.R."/>
            <person name="Hittinger C.T."/>
            <person name="Goker M."/>
            <person name="Salamov A."/>
            <person name="Wisecaver J."/>
            <person name="Long T.M."/>
            <person name="Aerts A.L."/>
            <person name="Barry K."/>
            <person name="Choi C."/>
            <person name="Clum A."/>
            <person name="Coughlan A.Y."/>
            <person name="Deshpande S."/>
            <person name="Douglass A.P."/>
            <person name="Hanson S.J."/>
            <person name="Klenk H.-P."/>
            <person name="Labutti K."/>
            <person name="Lapidus A."/>
            <person name="Lindquist E."/>
            <person name="Lipzen A."/>
            <person name="Meier-Kolthoff J.P."/>
            <person name="Ohm R.A."/>
            <person name="Otillar R.P."/>
            <person name="Pangilinan J."/>
            <person name="Peng Y."/>
            <person name="Rokas A."/>
            <person name="Rosa C.A."/>
            <person name="Scheuner C."/>
            <person name="Sibirny A.A."/>
            <person name="Slot J.C."/>
            <person name="Stielow J.B."/>
            <person name="Sun H."/>
            <person name="Kurtzman C.P."/>
            <person name="Blackwell M."/>
            <person name="Jeffries T.W."/>
            <person name="Grigoriev I.V."/>
        </authorList>
    </citation>
    <scope>NUCLEOTIDE SEQUENCE [LARGE SCALE GENOMIC DNA]</scope>
    <source>
        <strain evidence="11">NRRL Y-17796</strain>
    </source>
</reference>
<dbReference type="GO" id="GO:0072380">
    <property type="term" value="C:TRC complex"/>
    <property type="evidence" value="ECO:0007669"/>
    <property type="project" value="EnsemblFungi"/>
</dbReference>
<feature type="region of interest" description="Disordered" evidence="7">
    <location>
        <begin position="372"/>
        <end position="409"/>
    </location>
</feature>
<evidence type="ECO:0000256" key="7">
    <source>
        <dbReference type="SAM" id="MobiDB-lite"/>
    </source>
</evidence>
<evidence type="ECO:0000259" key="8">
    <source>
        <dbReference type="PROSITE" id="PS50076"/>
    </source>
</evidence>
<dbReference type="InterPro" id="IPR012724">
    <property type="entry name" value="DnaJ"/>
</dbReference>
<dbReference type="GO" id="GO:0006511">
    <property type="term" value="P:ubiquitin-dependent protein catabolic process"/>
    <property type="evidence" value="ECO:0007669"/>
    <property type="project" value="EnsemblFungi"/>
</dbReference>
<dbReference type="GO" id="GO:0140453">
    <property type="term" value="C:protein aggregate center"/>
    <property type="evidence" value="ECO:0007669"/>
    <property type="project" value="EnsemblFungi"/>
</dbReference>
<dbReference type="Gene3D" id="2.10.230.10">
    <property type="entry name" value="Heat shock protein DnaJ, cysteine-rich domain"/>
    <property type="match status" value="1"/>
</dbReference>
<dbReference type="GO" id="GO:0034605">
    <property type="term" value="P:cellular response to heat"/>
    <property type="evidence" value="ECO:0007669"/>
    <property type="project" value="EnsemblFungi"/>
</dbReference>
<dbReference type="PANTHER" id="PTHR43888">
    <property type="entry name" value="DNAJ-LIKE-2, ISOFORM A-RELATED"/>
    <property type="match status" value="1"/>
</dbReference>
<dbReference type="PROSITE" id="PS50076">
    <property type="entry name" value="DNAJ_2"/>
    <property type="match status" value="1"/>
</dbReference>
<evidence type="ECO:0000256" key="5">
    <source>
        <dbReference type="ARBA" id="ARBA00023186"/>
    </source>
</evidence>
<dbReference type="GO" id="GO:0030544">
    <property type="term" value="F:Hsp70 protein binding"/>
    <property type="evidence" value="ECO:0007669"/>
    <property type="project" value="InterPro"/>
</dbReference>
<proteinExistence type="inferred from homology"/>
<dbReference type="SMART" id="SM00271">
    <property type="entry name" value="DnaJ"/>
    <property type="match status" value="1"/>
</dbReference>
<dbReference type="OrthoDB" id="550424at2759"/>
<keyword evidence="5" id="KW-0143">Chaperone</keyword>
<dbReference type="HAMAP" id="MF_01152">
    <property type="entry name" value="DnaJ"/>
    <property type="match status" value="1"/>
</dbReference>
<evidence type="ECO:0000313" key="10">
    <source>
        <dbReference type="EMBL" id="ODV90165.1"/>
    </source>
</evidence>
<dbReference type="GO" id="GO:0006458">
    <property type="term" value="P:'de novo' protein folding"/>
    <property type="evidence" value="ECO:0007669"/>
    <property type="project" value="EnsemblFungi"/>
</dbReference>
<dbReference type="PROSITE" id="PS51188">
    <property type="entry name" value="ZF_CR"/>
    <property type="match status" value="1"/>
</dbReference>
<dbReference type="Gene3D" id="2.60.260.20">
    <property type="entry name" value="Urease metallochaperone UreE, N-terminal domain"/>
    <property type="match status" value="2"/>
</dbReference>
<dbReference type="FunFam" id="2.60.260.20:FF:000036">
    <property type="entry name" value="Type I HSP40 co-chaperone"/>
    <property type="match status" value="1"/>
</dbReference>
<name>A0A1E4TEI6_9ASCO</name>
<dbReference type="FunFam" id="1.10.287.110:FF:000048">
    <property type="entry name" value="DnaJ family protein"/>
    <property type="match status" value="1"/>
</dbReference>
<dbReference type="Pfam" id="PF00684">
    <property type="entry name" value="DnaJ_CXXCXGXG"/>
    <property type="match status" value="1"/>
</dbReference>
<feature type="domain" description="J" evidence="8">
    <location>
        <begin position="6"/>
        <end position="71"/>
    </location>
</feature>
<gene>
    <name evidence="10" type="ORF">CANCADRAFT_102068</name>
</gene>
<dbReference type="InterPro" id="IPR036869">
    <property type="entry name" value="J_dom_sf"/>
</dbReference>
<dbReference type="GO" id="GO:0140454">
    <property type="term" value="P:protein aggregate center assembly"/>
    <property type="evidence" value="ECO:0007669"/>
    <property type="project" value="EnsemblFungi"/>
</dbReference>
<dbReference type="SUPFAM" id="SSF49493">
    <property type="entry name" value="HSP40/DnaJ peptide-binding domain"/>
    <property type="match status" value="2"/>
</dbReference>
<dbReference type="InterPro" id="IPR001305">
    <property type="entry name" value="HSP_DnaJ_Cys-rich_dom"/>
</dbReference>
<feature type="domain" description="CR-type" evidence="9">
    <location>
        <begin position="132"/>
        <end position="215"/>
    </location>
</feature>
<dbReference type="InterPro" id="IPR044713">
    <property type="entry name" value="DNJA1/2-like"/>
</dbReference>
<keyword evidence="11" id="KW-1185">Reference proteome</keyword>
<evidence type="ECO:0000259" key="9">
    <source>
        <dbReference type="PROSITE" id="PS51188"/>
    </source>
</evidence>
<dbReference type="CDD" id="cd06257">
    <property type="entry name" value="DnaJ"/>
    <property type="match status" value="1"/>
</dbReference>
<dbReference type="Gene3D" id="1.10.287.110">
    <property type="entry name" value="DnaJ domain"/>
    <property type="match status" value="1"/>
</dbReference>
<dbReference type="GO" id="GO:0140455">
    <property type="term" value="P:cytoplasm protein quality control"/>
    <property type="evidence" value="ECO:0007669"/>
    <property type="project" value="EnsemblFungi"/>
</dbReference>
<feature type="zinc finger region" description="CR-type" evidence="6">
    <location>
        <begin position="132"/>
        <end position="215"/>
    </location>
</feature>
<keyword evidence="3 6" id="KW-0863">Zinc-finger</keyword>
<dbReference type="GO" id="GO:0005524">
    <property type="term" value="F:ATP binding"/>
    <property type="evidence" value="ECO:0007669"/>
    <property type="project" value="InterPro"/>
</dbReference>
<dbReference type="CDD" id="cd10719">
    <property type="entry name" value="DnaJ_zf"/>
    <property type="match status" value="1"/>
</dbReference>
<dbReference type="GO" id="GO:0045047">
    <property type="term" value="P:protein targeting to ER"/>
    <property type="evidence" value="ECO:0007669"/>
    <property type="project" value="EnsemblFungi"/>
</dbReference>
<dbReference type="GO" id="GO:0048471">
    <property type="term" value="C:perinuclear region of cytoplasm"/>
    <property type="evidence" value="ECO:0007669"/>
    <property type="project" value="EnsemblFungi"/>
</dbReference>
<dbReference type="SUPFAM" id="SSF46565">
    <property type="entry name" value="Chaperone J-domain"/>
    <property type="match status" value="1"/>
</dbReference>
<dbReference type="InterPro" id="IPR001623">
    <property type="entry name" value="DnaJ_domain"/>
</dbReference>
<organism evidence="10 11">
    <name type="scientific">Tortispora caseinolytica NRRL Y-17796</name>
    <dbReference type="NCBI Taxonomy" id="767744"/>
    <lineage>
        <taxon>Eukaryota</taxon>
        <taxon>Fungi</taxon>
        <taxon>Dikarya</taxon>
        <taxon>Ascomycota</taxon>
        <taxon>Saccharomycotina</taxon>
        <taxon>Trigonopsidomycetes</taxon>
        <taxon>Trigonopsidales</taxon>
        <taxon>Trigonopsidaceae</taxon>
        <taxon>Tortispora</taxon>
    </lineage>
</organism>